<evidence type="ECO:0000256" key="1">
    <source>
        <dbReference type="RuleBase" id="RU003425"/>
    </source>
</evidence>
<dbReference type="Pfam" id="PF00635">
    <property type="entry name" value="Motile_Sperm"/>
    <property type="match status" value="1"/>
</dbReference>
<evidence type="ECO:0000259" key="2">
    <source>
        <dbReference type="PROSITE" id="PS50202"/>
    </source>
</evidence>
<evidence type="ECO:0000313" key="3">
    <source>
        <dbReference type="Proteomes" id="UP000887574"/>
    </source>
</evidence>
<keyword evidence="1" id="KW-0206">Cytoskeleton</keyword>
<dbReference type="WBParaSite" id="jg26416">
    <property type="protein sequence ID" value="jg26416"/>
    <property type="gene ID" value="jg26416"/>
</dbReference>
<keyword evidence="3" id="KW-1185">Reference proteome</keyword>
<comment type="function">
    <text evidence="1">Central component in molecular interactions underlying sperm crawling. Forms an extensive filament system that extends from sperm villipoda, along the leading edge of the pseudopod.</text>
</comment>
<dbReference type="PANTHER" id="PTHR21513">
    <property type="entry name" value="MAJOR SPERM PROTEIN"/>
    <property type="match status" value="1"/>
</dbReference>
<protein>
    <recommendedName>
        <fullName evidence="1">Major sperm protein</fullName>
    </recommendedName>
</protein>
<name>A0A915E3U4_9BILA</name>
<proteinExistence type="predicted"/>
<feature type="domain" description="MSP" evidence="2">
    <location>
        <begin position="15"/>
        <end position="134"/>
    </location>
</feature>
<evidence type="ECO:0000313" key="4">
    <source>
        <dbReference type="WBParaSite" id="jg26416"/>
    </source>
</evidence>
<dbReference type="AlphaFoldDB" id="A0A915E3U4"/>
<dbReference type="InterPro" id="IPR000535">
    <property type="entry name" value="MSP_dom"/>
</dbReference>
<keyword evidence="1" id="KW-0963">Cytoplasm</keyword>
<accession>A0A915E3U4</accession>
<dbReference type="PROSITE" id="PS50202">
    <property type="entry name" value="MSP"/>
    <property type="match status" value="1"/>
</dbReference>
<dbReference type="Gene3D" id="2.60.40.10">
    <property type="entry name" value="Immunoglobulins"/>
    <property type="match status" value="1"/>
</dbReference>
<dbReference type="SUPFAM" id="SSF49354">
    <property type="entry name" value="PapD-like"/>
    <property type="match status" value="1"/>
</dbReference>
<dbReference type="Proteomes" id="UP000887574">
    <property type="component" value="Unplaced"/>
</dbReference>
<organism evidence="3 4">
    <name type="scientific">Ditylenchus dipsaci</name>
    <dbReference type="NCBI Taxonomy" id="166011"/>
    <lineage>
        <taxon>Eukaryota</taxon>
        <taxon>Metazoa</taxon>
        <taxon>Ecdysozoa</taxon>
        <taxon>Nematoda</taxon>
        <taxon>Chromadorea</taxon>
        <taxon>Rhabditida</taxon>
        <taxon>Tylenchina</taxon>
        <taxon>Tylenchomorpha</taxon>
        <taxon>Sphaerularioidea</taxon>
        <taxon>Anguinidae</taxon>
        <taxon>Anguininae</taxon>
        <taxon>Ditylenchus</taxon>
    </lineage>
</organism>
<sequence length="162" mass="18307">MNPFIELRPGEPPFQMKLDPDDFITFKGETMTACPVDFDVNVTNTTKVRQACKVKCTSNAIFRAWPPHSFIQPGETLPIKLSLICSTIPDPSKHFFAFVHVAAPETEEKKTPKGFWTPNTKHDGSSALLFNCSSQMVCHGLLILNRKQLWPSQLLSRSRLYL</sequence>
<dbReference type="InterPro" id="IPR013783">
    <property type="entry name" value="Ig-like_fold"/>
</dbReference>
<dbReference type="PANTHER" id="PTHR21513:SF19">
    <property type="entry name" value="MAJOR SPERM PROTEIN"/>
    <property type="match status" value="1"/>
</dbReference>
<reference evidence="4" key="1">
    <citation type="submission" date="2022-11" db="UniProtKB">
        <authorList>
            <consortium name="WormBaseParasite"/>
        </authorList>
    </citation>
    <scope>IDENTIFICATION</scope>
</reference>
<dbReference type="InterPro" id="IPR008962">
    <property type="entry name" value="PapD-like_sf"/>
</dbReference>